<comment type="subcellular location">
    <subcellularLocation>
        <location evidence="9">Cell inner membrane</location>
        <topology evidence="9">Multi-pass membrane protein</topology>
    </subcellularLocation>
    <subcellularLocation>
        <location evidence="1">Cell membrane</location>
        <topology evidence="1">Multi-pass membrane protein</topology>
    </subcellularLocation>
</comment>
<dbReference type="PANTHER" id="PTHR30588">
    <property type="entry name" value="BRANCHED-CHAIN AMINO ACID TRANSPORT SYSTEM 2 CARRIER PROTEIN"/>
    <property type="match status" value="1"/>
</dbReference>
<dbReference type="GO" id="GO:0005304">
    <property type="term" value="F:L-valine transmembrane transporter activity"/>
    <property type="evidence" value="ECO:0007669"/>
    <property type="project" value="TreeGrafter"/>
</dbReference>
<feature type="transmembrane region" description="Helical" evidence="9">
    <location>
        <begin position="110"/>
        <end position="132"/>
    </location>
</feature>
<comment type="caution">
    <text evidence="10">The sequence shown here is derived from an EMBL/GenBank/DDBJ whole genome shotgun (WGS) entry which is preliminary data.</text>
</comment>
<evidence type="ECO:0000256" key="1">
    <source>
        <dbReference type="ARBA" id="ARBA00004651"/>
    </source>
</evidence>
<evidence type="ECO:0000256" key="8">
    <source>
        <dbReference type="ARBA" id="ARBA00023136"/>
    </source>
</evidence>
<organism evidence="10 11">
    <name type="scientific">Legionella erythra</name>
    <dbReference type="NCBI Taxonomy" id="448"/>
    <lineage>
        <taxon>Bacteria</taxon>
        <taxon>Pseudomonadati</taxon>
        <taxon>Pseudomonadota</taxon>
        <taxon>Gammaproteobacteria</taxon>
        <taxon>Legionellales</taxon>
        <taxon>Legionellaceae</taxon>
        <taxon>Legionella</taxon>
    </lineage>
</organism>
<evidence type="ECO:0000256" key="9">
    <source>
        <dbReference type="RuleBase" id="RU362122"/>
    </source>
</evidence>
<gene>
    <name evidence="10" type="primary">brnQ</name>
    <name evidence="10" type="ORF">Lery_2740</name>
</gene>
<evidence type="ECO:0000256" key="3">
    <source>
        <dbReference type="ARBA" id="ARBA00022448"/>
    </source>
</evidence>
<keyword evidence="3 9" id="KW-0813">Transport</keyword>
<dbReference type="GO" id="GO:0015190">
    <property type="term" value="F:L-leucine transmembrane transporter activity"/>
    <property type="evidence" value="ECO:0007669"/>
    <property type="project" value="TreeGrafter"/>
</dbReference>
<feature type="transmembrane region" description="Helical" evidence="9">
    <location>
        <begin position="144"/>
        <end position="162"/>
    </location>
</feature>
<keyword evidence="6 9" id="KW-0029">Amino-acid transport</keyword>
<feature type="transmembrane region" description="Helical" evidence="9">
    <location>
        <begin position="331"/>
        <end position="355"/>
    </location>
</feature>
<dbReference type="OrthoDB" id="9783920at2"/>
<feature type="transmembrane region" description="Helical" evidence="9">
    <location>
        <begin position="364"/>
        <end position="382"/>
    </location>
</feature>
<evidence type="ECO:0000313" key="11">
    <source>
        <dbReference type="Proteomes" id="UP000054773"/>
    </source>
</evidence>
<proteinExistence type="inferred from homology"/>
<dbReference type="RefSeq" id="WP_058527816.1">
    <property type="nucleotide sequence ID" value="NZ_CAAAHY010000005.1"/>
</dbReference>
<dbReference type="GO" id="GO:0015820">
    <property type="term" value="P:L-leucine transport"/>
    <property type="evidence" value="ECO:0007669"/>
    <property type="project" value="TreeGrafter"/>
</dbReference>
<dbReference type="STRING" id="448.Lery_2740"/>
<dbReference type="EMBL" id="LNYA01000034">
    <property type="protein sequence ID" value="KTC94573.1"/>
    <property type="molecule type" value="Genomic_DNA"/>
</dbReference>
<keyword evidence="8 9" id="KW-0472">Membrane</keyword>
<keyword evidence="11" id="KW-1185">Reference proteome</keyword>
<dbReference type="Pfam" id="PF05525">
    <property type="entry name" value="Branch_AA_trans"/>
    <property type="match status" value="1"/>
</dbReference>
<dbReference type="PATRIC" id="fig|448.7.peg.2878"/>
<dbReference type="AlphaFoldDB" id="A0A0W0TGI6"/>
<evidence type="ECO:0000256" key="6">
    <source>
        <dbReference type="ARBA" id="ARBA00022970"/>
    </source>
</evidence>
<dbReference type="GO" id="GO:0005886">
    <property type="term" value="C:plasma membrane"/>
    <property type="evidence" value="ECO:0007669"/>
    <property type="project" value="UniProtKB-SubCell"/>
</dbReference>
<dbReference type="GO" id="GO:0015188">
    <property type="term" value="F:L-isoleucine transmembrane transporter activity"/>
    <property type="evidence" value="ECO:0007669"/>
    <property type="project" value="TreeGrafter"/>
</dbReference>
<comment type="function">
    <text evidence="9">Component of the transport system for branched-chain amino acids.</text>
</comment>
<feature type="transmembrane region" description="Helical" evidence="9">
    <location>
        <begin position="308"/>
        <end position="325"/>
    </location>
</feature>
<feature type="transmembrane region" description="Helical" evidence="9">
    <location>
        <begin position="7"/>
        <end position="26"/>
    </location>
</feature>
<evidence type="ECO:0000256" key="4">
    <source>
        <dbReference type="ARBA" id="ARBA00022475"/>
    </source>
</evidence>
<comment type="caution">
    <text evidence="9">Lacks conserved residue(s) required for the propagation of feature annotation.</text>
</comment>
<dbReference type="PANTHER" id="PTHR30588:SF0">
    <property type="entry name" value="BRANCHED-CHAIN AMINO ACID PERMEASE BRNQ"/>
    <property type="match status" value="1"/>
</dbReference>
<reference evidence="10 11" key="1">
    <citation type="submission" date="2015-11" db="EMBL/GenBank/DDBJ databases">
        <title>Genomic analysis of 38 Legionella species identifies large and diverse effector repertoires.</title>
        <authorList>
            <person name="Burstein D."/>
            <person name="Amaro F."/>
            <person name="Zusman T."/>
            <person name="Lifshitz Z."/>
            <person name="Cohen O."/>
            <person name="Gilbert J.A."/>
            <person name="Pupko T."/>
            <person name="Shuman H.A."/>
            <person name="Segal G."/>
        </authorList>
    </citation>
    <scope>NUCLEOTIDE SEQUENCE [LARGE SCALE GENOMIC DNA]</scope>
    <source>
        <strain evidence="10 11">SE-32A-C8</strain>
    </source>
</reference>
<feature type="transmembrane region" description="Helical" evidence="9">
    <location>
        <begin position="182"/>
        <end position="204"/>
    </location>
</feature>
<evidence type="ECO:0000313" key="10">
    <source>
        <dbReference type="EMBL" id="KTC94573.1"/>
    </source>
</evidence>
<feature type="transmembrane region" description="Helical" evidence="9">
    <location>
        <begin position="272"/>
        <end position="296"/>
    </location>
</feature>
<keyword evidence="7 9" id="KW-1133">Transmembrane helix</keyword>
<evidence type="ECO:0000256" key="5">
    <source>
        <dbReference type="ARBA" id="ARBA00022692"/>
    </source>
</evidence>
<comment type="similarity">
    <text evidence="2 9">Belongs to the branched chain amino acid transporter family.</text>
</comment>
<dbReference type="GO" id="GO:0015818">
    <property type="term" value="P:isoleucine transport"/>
    <property type="evidence" value="ECO:0007669"/>
    <property type="project" value="TreeGrafter"/>
</dbReference>
<feature type="transmembrane region" description="Helical" evidence="9">
    <location>
        <begin position="225"/>
        <end position="243"/>
    </location>
</feature>
<evidence type="ECO:0000256" key="7">
    <source>
        <dbReference type="ARBA" id="ARBA00022989"/>
    </source>
</evidence>
<protein>
    <recommendedName>
        <fullName evidence="9">Branched-chain amino acid transport system carrier protein</fullName>
    </recommendedName>
</protein>
<keyword evidence="4" id="KW-1003">Cell membrane</keyword>
<keyword evidence="5 9" id="KW-0812">Transmembrane</keyword>
<feature type="transmembrane region" description="Helical" evidence="9">
    <location>
        <begin position="81"/>
        <end position="104"/>
    </location>
</feature>
<evidence type="ECO:0000256" key="2">
    <source>
        <dbReference type="ARBA" id="ARBA00008540"/>
    </source>
</evidence>
<accession>A0A0W0TGI6</accession>
<name>A0A0W0TGI6_LEGER</name>
<dbReference type="InterPro" id="IPR004685">
    <property type="entry name" value="Brnchd-chn_aa_trnsp_Livcs"/>
</dbReference>
<dbReference type="Proteomes" id="UP000054773">
    <property type="component" value="Unassembled WGS sequence"/>
</dbReference>
<feature type="transmembrane region" description="Helical" evidence="9">
    <location>
        <begin position="38"/>
        <end position="60"/>
    </location>
</feature>
<sequence length="383" mass="41864">MSHYKSIFVYGFAIFAMFFGSGNLVFPLQIGHAAGGSWLYGFFGLLLTGIFLPLAGLFVIKLHHGDYRAFFNGAGKLAGGLLPLLMLALLGSFGVVPRCITVAYGSMSYLMPAIHLLPFSLFFCFITFLCCLDDRIMVKILGKWMSPILIITLLILIGMAVIQSPDTSEAIKPSQSLTNGFLTGYQTMDLFAAFFFSALIFNQIQQQYPEAGQKEIIRFAIKPSLLGASLLALVYLGFVYMGAHYQTLLEHVKPELMLPAIAANTLGSKATLLMGIAMFFSCLTTAVALNNLFARYLHSSLKLDERRFPLLLAGTTLTSFIVSLLDFRGIAAFLAPVLELTYPGVIALTLLGLVLRKKPALKGLAFYSMTLITLLITGLSLVR</sequence>